<feature type="region of interest" description="Disordered" evidence="1">
    <location>
        <begin position="24"/>
        <end position="82"/>
    </location>
</feature>
<proteinExistence type="predicted"/>
<dbReference type="AlphaFoldDB" id="A0A0E0BGV7"/>
<protein>
    <submittedName>
        <fullName evidence="2">Uncharacterized protein</fullName>
    </submittedName>
</protein>
<sequence length="139" mass="15425">MSPPRPLGVALAAARRAFCLPLAGRVAPRRRADRPGTRPCPPPPSTSPWRSPPRARGAPRGGSRRWRRGQRSVPLREARPQEPVQLRWPAAGVCERLLGRHIEESFAGVHGPRRPYVRLCGGEGRFQEQGISDRMPSFS</sequence>
<accession>A0A0E0BGV7</accession>
<feature type="compositionally biased region" description="Low complexity" evidence="1">
    <location>
        <begin position="47"/>
        <end position="58"/>
    </location>
</feature>
<evidence type="ECO:0000256" key="1">
    <source>
        <dbReference type="SAM" id="MobiDB-lite"/>
    </source>
</evidence>
<organism evidence="2">
    <name type="scientific">Oryza glumipatula</name>
    <dbReference type="NCBI Taxonomy" id="40148"/>
    <lineage>
        <taxon>Eukaryota</taxon>
        <taxon>Viridiplantae</taxon>
        <taxon>Streptophyta</taxon>
        <taxon>Embryophyta</taxon>
        <taxon>Tracheophyta</taxon>
        <taxon>Spermatophyta</taxon>
        <taxon>Magnoliopsida</taxon>
        <taxon>Liliopsida</taxon>
        <taxon>Poales</taxon>
        <taxon>Poaceae</taxon>
        <taxon>BOP clade</taxon>
        <taxon>Oryzoideae</taxon>
        <taxon>Oryzeae</taxon>
        <taxon>Oryzinae</taxon>
        <taxon>Oryza</taxon>
    </lineage>
</organism>
<reference evidence="2" key="1">
    <citation type="submission" date="2015-04" db="UniProtKB">
        <authorList>
            <consortium name="EnsemblPlants"/>
        </authorList>
    </citation>
    <scope>IDENTIFICATION</scope>
</reference>
<dbReference type="HOGENOM" id="CLU_1848216_0_0_1"/>
<reference evidence="2" key="2">
    <citation type="submission" date="2018-05" db="EMBL/GenBank/DDBJ databases">
        <title>OgluRS3 (Oryza glumaepatula Reference Sequence Version 3).</title>
        <authorList>
            <person name="Zhang J."/>
            <person name="Kudrna D."/>
            <person name="Lee S."/>
            <person name="Talag J."/>
            <person name="Welchert J."/>
            <person name="Wing R.A."/>
        </authorList>
    </citation>
    <scope>NUCLEOTIDE SEQUENCE [LARGE SCALE GENOMIC DNA]</scope>
</reference>
<name>A0A0E0BGV7_9ORYZ</name>
<dbReference type="Proteomes" id="UP000026961">
    <property type="component" value="Chromosome 11"/>
</dbReference>
<evidence type="ECO:0000313" key="3">
    <source>
        <dbReference type="Proteomes" id="UP000026961"/>
    </source>
</evidence>
<keyword evidence="3" id="KW-1185">Reference proteome</keyword>
<dbReference type="EnsemblPlants" id="OGLUM11G06940.1">
    <property type="protein sequence ID" value="OGLUM11G06940.1"/>
    <property type="gene ID" value="OGLUM11G06940"/>
</dbReference>
<evidence type="ECO:0000313" key="2">
    <source>
        <dbReference type="EnsemblPlants" id="OGLUM11G06940.1"/>
    </source>
</evidence>
<dbReference type="Gramene" id="OGLUM11G06940.1">
    <property type="protein sequence ID" value="OGLUM11G06940.1"/>
    <property type="gene ID" value="OGLUM11G06940"/>
</dbReference>